<dbReference type="GO" id="GO:0004061">
    <property type="term" value="F:arylformamidase activity"/>
    <property type="evidence" value="ECO:0007669"/>
    <property type="project" value="InterPro"/>
</dbReference>
<proteinExistence type="predicted"/>
<dbReference type="EMBL" id="FQXV01000002">
    <property type="protein sequence ID" value="SHH73091.1"/>
    <property type="molecule type" value="Genomic_DNA"/>
</dbReference>
<name>A0A1M5VD26_9FIRM</name>
<dbReference type="OrthoDB" id="9796085at2"/>
<protein>
    <submittedName>
        <fullName evidence="1">Kynurenine formamidase</fullName>
    </submittedName>
</protein>
<dbReference type="SUPFAM" id="SSF102198">
    <property type="entry name" value="Putative cyclase"/>
    <property type="match status" value="1"/>
</dbReference>
<dbReference type="STRING" id="1123282.SAMN02745823_00767"/>
<dbReference type="PANTHER" id="PTHR31118:SF32">
    <property type="entry name" value="KYNURENINE FORMAMIDASE"/>
    <property type="match status" value="1"/>
</dbReference>
<accession>A0A1M5VD26</accession>
<sequence>MAYMPLDKSKMYLDRNKMTKIYDLSQPWGVDTPLWPFPGPRQDLIFPRGQYLGRFHKRTMTYTGTLHAGTHMDAPNHVLHEEEVDRERNGYSLNEIPLEYCVGTGVILDMRYLKDEFEKKWKTGFEDGLWYELQPEDFEKAAKKDGLEIRENDWVVVNTGFQHYWRKNNDKYYNYYPGMGPTVAKWLVHEKKIKGISGTWGATDAPLWHHPLKEQMPWLDTAYRQATGKDPTKEFPDYEPCHRIFMQAGCCTVENAGGDIDDCTGKRMIVAAFPFRCEMADGGFVRLVAWEQGAF</sequence>
<dbReference type="GO" id="GO:0019441">
    <property type="term" value="P:L-tryptophan catabolic process to kynurenine"/>
    <property type="evidence" value="ECO:0007669"/>
    <property type="project" value="InterPro"/>
</dbReference>
<dbReference type="AlphaFoldDB" id="A0A1M5VD26"/>
<reference evidence="1 2" key="1">
    <citation type="submission" date="2016-11" db="EMBL/GenBank/DDBJ databases">
        <authorList>
            <person name="Jaros S."/>
            <person name="Januszkiewicz K."/>
            <person name="Wedrychowicz H."/>
        </authorList>
    </citation>
    <scope>NUCLEOTIDE SEQUENCE [LARGE SCALE GENOMIC DNA]</scope>
    <source>
        <strain evidence="1 2">DSM 10068</strain>
    </source>
</reference>
<dbReference type="PANTHER" id="PTHR31118">
    <property type="entry name" value="CYCLASE-LIKE PROTEIN 2"/>
    <property type="match status" value="1"/>
</dbReference>
<organism evidence="1 2">
    <name type="scientific">Sporobacter termitidis DSM 10068</name>
    <dbReference type="NCBI Taxonomy" id="1123282"/>
    <lineage>
        <taxon>Bacteria</taxon>
        <taxon>Bacillati</taxon>
        <taxon>Bacillota</taxon>
        <taxon>Clostridia</taxon>
        <taxon>Eubacteriales</taxon>
        <taxon>Oscillospiraceae</taxon>
        <taxon>Sporobacter</taxon>
    </lineage>
</organism>
<dbReference type="InterPro" id="IPR037175">
    <property type="entry name" value="KFase_sf"/>
</dbReference>
<keyword evidence="2" id="KW-1185">Reference proteome</keyword>
<evidence type="ECO:0000313" key="1">
    <source>
        <dbReference type="EMBL" id="SHH73091.1"/>
    </source>
</evidence>
<evidence type="ECO:0000313" key="2">
    <source>
        <dbReference type="Proteomes" id="UP000183995"/>
    </source>
</evidence>
<dbReference type="Proteomes" id="UP000183995">
    <property type="component" value="Unassembled WGS sequence"/>
</dbReference>
<dbReference type="InterPro" id="IPR007325">
    <property type="entry name" value="KFase/CYL"/>
</dbReference>
<gene>
    <name evidence="1" type="ORF">SAMN02745823_00767</name>
</gene>
<dbReference type="RefSeq" id="WP_073076339.1">
    <property type="nucleotide sequence ID" value="NZ_FQXV01000002.1"/>
</dbReference>
<dbReference type="Gene3D" id="3.50.30.50">
    <property type="entry name" value="Putative cyclase"/>
    <property type="match status" value="1"/>
</dbReference>
<dbReference type="Pfam" id="PF04199">
    <property type="entry name" value="Cyclase"/>
    <property type="match status" value="1"/>
</dbReference>